<proteinExistence type="predicted"/>
<dbReference type="AlphaFoldDB" id="A0A1J1J0T1"/>
<organism evidence="1 2">
    <name type="scientific">Clunio marinus</name>
    <dbReference type="NCBI Taxonomy" id="568069"/>
    <lineage>
        <taxon>Eukaryota</taxon>
        <taxon>Metazoa</taxon>
        <taxon>Ecdysozoa</taxon>
        <taxon>Arthropoda</taxon>
        <taxon>Hexapoda</taxon>
        <taxon>Insecta</taxon>
        <taxon>Pterygota</taxon>
        <taxon>Neoptera</taxon>
        <taxon>Endopterygota</taxon>
        <taxon>Diptera</taxon>
        <taxon>Nematocera</taxon>
        <taxon>Chironomoidea</taxon>
        <taxon>Chironomidae</taxon>
        <taxon>Clunio</taxon>
    </lineage>
</organism>
<gene>
    <name evidence="1" type="ORF">CLUMA_CG018645</name>
</gene>
<dbReference type="Proteomes" id="UP000183832">
    <property type="component" value="Unassembled WGS sequence"/>
</dbReference>
<reference evidence="1 2" key="1">
    <citation type="submission" date="2015-04" db="EMBL/GenBank/DDBJ databases">
        <authorList>
            <person name="Syromyatnikov M.Y."/>
            <person name="Popov V.N."/>
        </authorList>
    </citation>
    <scope>NUCLEOTIDE SEQUENCE [LARGE SCALE GENOMIC DNA]</scope>
</reference>
<dbReference type="EMBL" id="CVRI01000064">
    <property type="protein sequence ID" value="CRL05038.1"/>
    <property type="molecule type" value="Genomic_DNA"/>
</dbReference>
<sequence length="62" mass="7616">MWVSVDVFNCNRLSDEFITRLFTLQYKIHQWRLDDNKENWCDWSLIFALDVNLMLRKTTCKT</sequence>
<evidence type="ECO:0000313" key="2">
    <source>
        <dbReference type="Proteomes" id="UP000183832"/>
    </source>
</evidence>
<accession>A0A1J1J0T1</accession>
<keyword evidence="2" id="KW-1185">Reference proteome</keyword>
<protein>
    <submittedName>
        <fullName evidence="1">CLUMA_CG018645, isoform A</fullName>
    </submittedName>
</protein>
<evidence type="ECO:0000313" key="1">
    <source>
        <dbReference type="EMBL" id="CRL05038.1"/>
    </source>
</evidence>
<name>A0A1J1J0T1_9DIPT</name>